<dbReference type="EMBL" id="JARQWQ010000049">
    <property type="protein sequence ID" value="KAK2557439.1"/>
    <property type="molecule type" value="Genomic_DNA"/>
</dbReference>
<evidence type="ECO:0000313" key="4">
    <source>
        <dbReference type="EMBL" id="KAK2557439.1"/>
    </source>
</evidence>
<gene>
    <name evidence="4" type="ORF">P5673_020165</name>
</gene>
<proteinExistence type="predicted"/>
<sequence>MALVGISPKGFFTFIGQLYTGSISDREIVERSGLLNLPFSNGDSLMADKGFTIEDILPLGVSLNIPPFLGMSDQMSAEDVIATQEIASLRIHVERAINKVKNFQIFDGVIPLSLFGIVNQTP</sequence>
<organism evidence="4 5">
    <name type="scientific">Acropora cervicornis</name>
    <name type="common">Staghorn coral</name>
    <dbReference type="NCBI Taxonomy" id="6130"/>
    <lineage>
        <taxon>Eukaryota</taxon>
        <taxon>Metazoa</taxon>
        <taxon>Cnidaria</taxon>
        <taxon>Anthozoa</taxon>
        <taxon>Hexacorallia</taxon>
        <taxon>Scleractinia</taxon>
        <taxon>Astrocoeniina</taxon>
        <taxon>Acroporidae</taxon>
        <taxon>Acropora</taxon>
    </lineage>
</organism>
<comment type="cofactor">
    <cofactor evidence="1">
        <name>a divalent metal cation</name>
        <dbReference type="ChEBI" id="CHEBI:60240"/>
    </cofactor>
</comment>
<feature type="domain" description="DDE Tnp4" evidence="3">
    <location>
        <begin position="3"/>
        <end position="114"/>
    </location>
</feature>
<reference evidence="4" key="1">
    <citation type="journal article" date="2023" name="G3 (Bethesda)">
        <title>Whole genome assembly and annotation of the endangered Caribbean coral Acropora cervicornis.</title>
        <authorList>
            <person name="Selwyn J.D."/>
            <person name="Vollmer S.V."/>
        </authorList>
    </citation>
    <scope>NUCLEOTIDE SEQUENCE</scope>
    <source>
        <strain evidence="4">K2</strain>
    </source>
</reference>
<dbReference type="PANTHER" id="PTHR23080:SF133">
    <property type="entry name" value="SI:CH211-262I1.5-RELATED"/>
    <property type="match status" value="1"/>
</dbReference>
<reference evidence="4" key="2">
    <citation type="journal article" date="2023" name="Science">
        <title>Genomic signatures of disease resistance in endangered staghorn corals.</title>
        <authorList>
            <person name="Vollmer S.V."/>
            <person name="Selwyn J.D."/>
            <person name="Despard B.A."/>
            <person name="Roesel C.L."/>
        </authorList>
    </citation>
    <scope>NUCLEOTIDE SEQUENCE</scope>
    <source>
        <strain evidence="4">K2</strain>
    </source>
</reference>
<dbReference type="AlphaFoldDB" id="A0AAD9QA37"/>
<keyword evidence="5" id="KW-1185">Reference proteome</keyword>
<evidence type="ECO:0000313" key="5">
    <source>
        <dbReference type="Proteomes" id="UP001249851"/>
    </source>
</evidence>
<dbReference type="PANTHER" id="PTHR23080">
    <property type="entry name" value="THAP DOMAIN PROTEIN"/>
    <property type="match status" value="1"/>
</dbReference>
<dbReference type="InterPro" id="IPR027806">
    <property type="entry name" value="HARBI1_dom"/>
</dbReference>
<accession>A0AAD9QA37</accession>
<dbReference type="GO" id="GO:0046872">
    <property type="term" value="F:metal ion binding"/>
    <property type="evidence" value="ECO:0007669"/>
    <property type="project" value="UniProtKB-KW"/>
</dbReference>
<dbReference type="Proteomes" id="UP001249851">
    <property type="component" value="Unassembled WGS sequence"/>
</dbReference>
<evidence type="ECO:0000256" key="2">
    <source>
        <dbReference type="ARBA" id="ARBA00022723"/>
    </source>
</evidence>
<protein>
    <recommendedName>
        <fullName evidence="3">DDE Tnp4 domain-containing protein</fullName>
    </recommendedName>
</protein>
<evidence type="ECO:0000256" key="1">
    <source>
        <dbReference type="ARBA" id="ARBA00001968"/>
    </source>
</evidence>
<keyword evidence="2" id="KW-0479">Metal-binding</keyword>
<dbReference type="Pfam" id="PF13359">
    <property type="entry name" value="DDE_Tnp_4"/>
    <property type="match status" value="1"/>
</dbReference>
<comment type="caution">
    <text evidence="4">The sequence shown here is derived from an EMBL/GenBank/DDBJ whole genome shotgun (WGS) entry which is preliminary data.</text>
</comment>
<evidence type="ECO:0000259" key="3">
    <source>
        <dbReference type="Pfam" id="PF13359"/>
    </source>
</evidence>
<name>A0AAD9QA37_ACRCE</name>